<dbReference type="SMART" id="SM00710">
    <property type="entry name" value="PbH1"/>
    <property type="match status" value="5"/>
</dbReference>
<reference evidence="2" key="1">
    <citation type="submission" date="2021-01" db="EMBL/GenBank/DDBJ databases">
        <authorList>
            <person name="Corre E."/>
            <person name="Pelletier E."/>
            <person name="Niang G."/>
            <person name="Scheremetjew M."/>
            <person name="Finn R."/>
            <person name="Kale V."/>
            <person name="Holt S."/>
            <person name="Cochrane G."/>
            <person name="Meng A."/>
            <person name="Brown T."/>
            <person name="Cohen L."/>
        </authorList>
    </citation>
    <scope>NUCLEOTIDE SEQUENCE</scope>
    <source>
        <strain evidence="2">GSO104</strain>
    </source>
</reference>
<evidence type="ECO:0000259" key="1">
    <source>
        <dbReference type="Pfam" id="PF13229"/>
    </source>
</evidence>
<dbReference type="NCBIfam" id="TIGR03804">
    <property type="entry name" value="para_beta_helix"/>
    <property type="match status" value="1"/>
</dbReference>
<dbReference type="EMBL" id="HBNS01052430">
    <property type="protein sequence ID" value="CAE4653245.1"/>
    <property type="molecule type" value="Transcribed_RNA"/>
</dbReference>
<proteinExistence type="predicted"/>
<dbReference type="InterPro" id="IPR022441">
    <property type="entry name" value="Para_beta_helix_rpt-2"/>
</dbReference>
<organism evidence="2">
    <name type="scientific">Ditylum brightwellii</name>
    <dbReference type="NCBI Taxonomy" id="49249"/>
    <lineage>
        <taxon>Eukaryota</taxon>
        <taxon>Sar</taxon>
        <taxon>Stramenopiles</taxon>
        <taxon>Ochrophyta</taxon>
        <taxon>Bacillariophyta</taxon>
        <taxon>Mediophyceae</taxon>
        <taxon>Lithodesmiophycidae</taxon>
        <taxon>Lithodesmiales</taxon>
        <taxon>Lithodesmiaceae</taxon>
        <taxon>Ditylum</taxon>
    </lineage>
</organism>
<gene>
    <name evidence="2" type="ORF">DBRI00130_LOCUS38471</name>
</gene>
<dbReference type="AlphaFoldDB" id="A0A7S4VLW9"/>
<feature type="domain" description="Right handed beta helix" evidence="1">
    <location>
        <begin position="114"/>
        <end position="245"/>
    </location>
</feature>
<evidence type="ECO:0000313" key="2">
    <source>
        <dbReference type="EMBL" id="CAE4653245.1"/>
    </source>
</evidence>
<dbReference type="InterPro" id="IPR012334">
    <property type="entry name" value="Pectin_lyas_fold"/>
</dbReference>
<protein>
    <recommendedName>
        <fullName evidence="1">Right handed beta helix domain-containing protein</fullName>
    </recommendedName>
</protein>
<sequence>MSESRRKLRQLQEITSSFTSTCDWENGSMAYVNSGTGSDRSDYGSTTSQPYKSIKYAVSQREPCQTIYIMEGLYKNTYFGQSYNHQNTISSMNGVSDLIITNYENDQPVIMFDGPGAFVGGSTSSPTTNVAISGFEIIGPNYDIAYEDAAANRLTDRSYYKGRGVAIWAGHHIHISDLIVHGCPGSGIRVNKGDYVTITNCHVYDNTWWSPRAESAIVLAVSEPADEQTGTKMYLTNNIVHDNVNKIPYYNPNYAWDYSPIGGLDCASYPDCETGLVSGCPWQCRYGKASQDYIIDGSGVYVTRNSDTYTNGWMELTGNTCYKNGINGLVVHRTHRCTVRQNTIYDNGVIPRLDRPEDVIEDWHVGASGKSRQPYSGLTLNNAEDVKLWSNVVAARYDDDYAFVQEVDSGEAAAVIAGGNNKACRGVVDINPTNFVQTVENLSICIPEAPSSPPSPAPKYVEVFCGDECHLIQWPYDMGPSYMPGSDGDVEQICADLCDERDCRAYSTQYDYRKNDGSRWCFFYKETAEPSPVSCASDPFNVGGCTYLTKEGRFFIRPEDRIQYNVLDIDPSS</sequence>
<accession>A0A7S4VLW9</accession>
<dbReference type="InterPro" id="IPR006626">
    <property type="entry name" value="PbH1"/>
</dbReference>
<dbReference type="InterPro" id="IPR039448">
    <property type="entry name" value="Beta_helix"/>
</dbReference>
<dbReference type="InterPro" id="IPR011050">
    <property type="entry name" value="Pectin_lyase_fold/virulence"/>
</dbReference>
<dbReference type="Gene3D" id="2.160.20.10">
    <property type="entry name" value="Single-stranded right-handed beta-helix, Pectin lyase-like"/>
    <property type="match status" value="1"/>
</dbReference>
<name>A0A7S4VLW9_9STRA</name>
<dbReference type="SUPFAM" id="SSF51126">
    <property type="entry name" value="Pectin lyase-like"/>
    <property type="match status" value="1"/>
</dbReference>
<dbReference type="Pfam" id="PF13229">
    <property type="entry name" value="Beta_helix"/>
    <property type="match status" value="1"/>
</dbReference>